<proteinExistence type="predicted"/>
<dbReference type="Proteomes" id="UP000265180">
    <property type="component" value="Chromosome 8"/>
</dbReference>
<name>A0A3P9MES8_ORYLA</name>
<organism evidence="2 3">
    <name type="scientific">Oryzias latipes</name>
    <name type="common">Japanese rice fish</name>
    <name type="synonym">Japanese killifish</name>
    <dbReference type="NCBI Taxonomy" id="8090"/>
    <lineage>
        <taxon>Eukaryota</taxon>
        <taxon>Metazoa</taxon>
        <taxon>Chordata</taxon>
        <taxon>Craniata</taxon>
        <taxon>Vertebrata</taxon>
        <taxon>Euteleostomi</taxon>
        <taxon>Actinopterygii</taxon>
        <taxon>Neopterygii</taxon>
        <taxon>Teleostei</taxon>
        <taxon>Neoteleostei</taxon>
        <taxon>Acanthomorphata</taxon>
        <taxon>Ovalentaria</taxon>
        <taxon>Atherinomorphae</taxon>
        <taxon>Beloniformes</taxon>
        <taxon>Adrianichthyidae</taxon>
        <taxon>Oryziinae</taxon>
        <taxon>Oryzias</taxon>
    </lineage>
</organism>
<reference key="1">
    <citation type="journal article" date="2007" name="Nature">
        <title>The medaka draft genome and insights into vertebrate genome evolution.</title>
        <authorList>
            <person name="Kasahara M."/>
            <person name="Naruse K."/>
            <person name="Sasaki S."/>
            <person name="Nakatani Y."/>
            <person name="Qu W."/>
            <person name="Ahsan B."/>
            <person name="Yamada T."/>
            <person name="Nagayasu Y."/>
            <person name="Doi K."/>
            <person name="Kasai Y."/>
            <person name="Jindo T."/>
            <person name="Kobayashi D."/>
            <person name="Shimada A."/>
            <person name="Toyoda A."/>
            <person name="Kuroki Y."/>
            <person name="Fujiyama A."/>
            <person name="Sasaki T."/>
            <person name="Shimizu A."/>
            <person name="Asakawa S."/>
            <person name="Shimizu N."/>
            <person name="Hashimoto S."/>
            <person name="Yang J."/>
            <person name="Lee Y."/>
            <person name="Matsushima K."/>
            <person name="Sugano S."/>
            <person name="Sakaizumi M."/>
            <person name="Narita T."/>
            <person name="Ohishi K."/>
            <person name="Haga S."/>
            <person name="Ohta F."/>
            <person name="Nomoto H."/>
            <person name="Nogata K."/>
            <person name="Morishita T."/>
            <person name="Endo T."/>
            <person name="Shin-I T."/>
            <person name="Takeda H."/>
            <person name="Morishita S."/>
            <person name="Kohara Y."/>
        </authorList>
    </citation>
    <scope>NUCLEOTIDE SEQUENCE [LARGE SCALE GENOMIC DNA]</scope>
    <source>
        <strain>Hd-rR</strain>
    </source>
</reference>
<sequence>MTEVVKKGILEAELELQRASEEKLLEEGMLRQIPVVGSVLNWLSPVQSSVKGRTFDLAAGSLDSTETMYSTKAQGGGASLQDPPSLLPQRLPGRLDPPLTEHQMIQSEHIVEESILMHAGTLSHSSQVRDCSGARGRIPR</sequence>
<evidence type="ECO:0000313" key="2">
    <source>
        <dbReference type="Ensembl" id="ENSORLP00020031330.1"/>
    </source>
</evidence>
<evidence type="ECO:0000256" key="1">
    <source>
        <dbReference type="SAM" id="MobiDB-lite"/>
    </source>
</evidence>
<reference evidence="2" key="4">
    <citation type="submission" date="2025-09" db="UniProtKB">
        <authorList>
            <consortium name="Ensembl"/>
        </authorList>
    </citation>
    <scope>IDENTIFICATION</scope>
    <source>
        <strain evidence="2">HNI</strain>
    </source>
</reference>
<feature type="region of interest" description="Disordered" evidence="1">
    <location>
        <begin position="68"/>
        <end position="96"/>
    </location>
</feature>
<protein>
    <submittedName>
        <fullName evidence="2">Uncharacterized protein</fullName>
    </submittedName>
</protein>
<reference evidence="2" key="3">
    <citation type="submission" date="2025-08" db="UniProtKB">
        <authorList>
            <consortium name="Ensembl"/>
        </authorList>
    </citation>
    <scope>IDENTIFICATION</scope>
    <source>
        <strain evidence="2">HNI</strain>
    </source>
</reference>
<dbReference type="AlphaFoldDB" id="A0A3P9MES8"/>
<reference evidence="2 3" key="2">
    <citation type="submission" date="2017-04" db="EMBL/GenBank/DDBJ databases">
        <title>CpG methylation of centromeres and impact of large insertions on vertebrate speciation.</title>
        <authorList>
            <person name="Ichikawa K."/>
            <person name="Yoshimura J."/>
            <person name="Morishita S."/>
        </authorList>
    </citation>
    <scope>NUCLEOTIDE SEQUENCE</scope>
    <source>
        <strain evidence="2 3">HNI</strain>
    </source>
</reference>
<dbReference type="Ensembl" id="ENSORLT00020033394.1">
    <property type="protein sequence ID" value="ENSORLP00020031330.1"/>
    <property type="gene ID" value="ENSORLG00020016296.1"/>
</dbReference>
<evidence type="ECO:0000313" key="3">
    <source>
        <dbReference type="Proteomes" id="UP000265180"/>
    </source>
</evidence>
<accession>A0A3P9MES8</accession>